<evidence type="ECO:0000313" key="2">
    <source>
        <dbReference type="EMBL" id="EHH12616.1"/>
    </source>
</evidence>
<gene>
    <name evidence="2" type="ORF">MEA186_07454</name>
</gene>
<proteinExistence type="predicted"/>
<dbReference type="Proteomes" id="UP000002949">
    <property type="component" value="Unassembled WGS sequence"/>
</dbReference>
<feature type="region of interest" description="Disordered" evidence="1">
    <location>
        <begin position="51"/>
        <end position="75"/>
    </location>
</feature>
<feature type="compositionally biased region" description="Basic and acidic residues" evidence="1">
    <location>
        <begin position="55"/>
        <end position="69"/>
    </location>
</feature>
<reference evidence="2 3" key="1">
    <citation type="journal article" date="2012" name="J. Bacteriol.">
        <title>Draft Genome Sequence of Plant Growth-Promoting Rhizobium Mesorhizobium amorphae, Isolated from Zinc-Lead Mine Tailings.</title>
        <authorList>
            <person name="Hao X."/>
            <person name="Lin Y."/>
            <person name="Johnstone L."/>
            <person name="Baltrus D.A."/>
            <person name="Miller S.J."/>
            <person name="Wei G."/>
            <person name="Rensing C."/>
        </authorList>
    </citation>
    <scope>NUCLEOTIDE SEQUENCE [LARGE SCALE GENOMIC DNA]</scope>
    <source>
        <strain evidence="2 3">CCNWGS0123</strain>
    </source>
</reference>
<dbReference type="AlphaFoldDB" id="G6Y6C6"/>
<dbReference type="PATRIC" id="fig|1082933.3.peg.1423"/>
<sequence length="146" mass="14963">MATSLCEGQIAELIEHDEVEPGQVVGDARPLSGAVLGLEPVDEIDDVEEAAARSVTDERSGNRDGEMRLARSGAADEDGVALSAMKLPVARSRTSASLTGVSVKSKSSMSLASGSLATVSWYLMERACVSAISAESSGHDTPGAGV</sequence>
<dbReference type="eggNOG" id="ENOG502ZWJ8">
    <property type="taxonomic scope" value="Bacteria"/>
</dbReference>
<name>G6Y6C6_9HYPH</name>
<keyword evidence="3" id="KW-1185">Reference proteome</keyword>
<organism evidence="2 3">
    <name type="scientific">Mesorhizobium amorphae CCNWGS0123</name>
    <dbReference type="NCBI Taxonomy" id="1082933"/>
    <lineage>
        <taxon>Bacteria</taxon>
        <taxon>Pseudomonadati</taxon>
        <taxon>Pseudomonadota</taxon>
        <taxon>Alphaproteobacteria</taxon>
        <taxon>Hyphomicrobiales</taxon>
        <taxon>Phyllobacteriaceae</taxon>
        <taxon>Mesorhizobium</taxon>
    </lineage>
</organism>
<dbReference type="EMBL" id="AGSN01000071">
    <property type="protein sequence ID" value="EHH12616.1"/>
    <property type="molecule type" value="Genomic_DNA"/>
</dbReference>
<accession>G6Y6C6</accession>
<evidence type="ECO:0000313" key="3">
    <source>
        <dbReference type="Proteomes" id="UP000002949"/>
    </source>
</evidence>
<protein>
    <submittedName>
        <fullName evidence="2">Uncharacterized protein</fullName>
    </submittedName>
</protein>
<evidence type="ECO:0000256" key="1">
    <source>
        <dbReference type="SAM" id="MobiDB-lite"/>
    </source>
</evidence>